<feature type="domain" description="3-oxo-5-alpha-steroid 4-dehydrogenase C-terminal" evidence="11">
    <location>
        <begin position="146"/>
        <end position="295"/>
    </location>
</feature>
<comment type="subcellular location">
    <subcellularLocation>
        <location evidence="1">Endoplasmic reticulum membrane</location>
        <topology evidence="1">Multi-pass membrane protein</topology>
    </subcellularLocation>
</comment>
<dbReference type="PANTHER" id="PTHR10556">
    <property type="entry name" value="3-OXO-5-ALPHA-STEROID 4-DEHYDROGENASE"/>
    <property type="match status" value="1"/>
</dbReference>
<comment type="similarity">
    <text evidence="2">Belongs to the steroid 5-alpha reductase family.</text>
</comment>
<evidence type="ECO:0000313" key="12">
    <source>
        <dbReference type="EMBL" id="CDR96426.1"/>
    </source>
</evidence>
<keyword evidence="7" id="KW-0560">Oxidoreductase</keyword>
<proteinExistence type="inferred from homology"/>
<protein>
    <submittedName>
        <fullName evidence="12">3-oxo-5-alpha-steroid 4-dehydrogenase family protein, putative</fullName>
    </submittedName>
</protein>
<keyword evidence="5" id="KW-0521">NADP</keyword>
<evidence type="ECO:0000256" key="8">
    <source>
        <dbReference type="ARBA" id="ARBA00023098"/>
    </source>
</evidence>
<dbReference type="GO" id="GO:0005789">
    <property type="term" value="C:endoplasmic reticulum membrane"/>
    <property type="evidence" value="ECO:0007669"/>
    <property type="project" value="UniProtKB-SubCell"/>
</dbReference>
<evidence type="ECO:0000256" key="10">
    <source>
        <dbReference type="SAM" id="Phobius"/>
    </source>
</evidence>
<dbReference type="Pfam" id="PF02544">
    <property type="entry name" value="Steroid_dh"/>
    <property type="match status" value="1"/>
</dbReference>
<evidence type="ECO:0000259" key="11">
    <source>
        <dbReference type="Pfam" id="PF02544"/>
    </source>
</evidence>
<keyword evidence="6 10" id="KW-1133">Transmembrane helix</keyword>
<dbReference type="AlphaFoldDB" id="A0A061D6V1"/>
<gene>
    <name evidence="12" type="ORF">BBBOND_0303300</name>
</gene>
<name>A0A061D6V1_BABBI</name>
<dbReference type="EMBL" id="LK391709">
    <property type="protein sequence ID" value="CDR96426.1"/>
    <property type="molecule type" value="Genomic_DNA"/>
</dbReference>
<dbReference type="OMA" id="ATMPIFN"/>
<evidence type="ECO:0000256" key="6">
    <source>
        <dbReference type="ARBA" id="ARBA00022989"/>
    </source>
</evidence>
<dbReference type="PROSITE" id="PS50244">
    <property type="entry name" value="S5A_REDUCTASE"/>
    <property type="match status" value="1"/>
</dbReference>
<evidence type="ECO:0000256" key="9">
    <source>
        <dbReference type="ARBA" id="ARBA00023136"/>
    </source>
</evidence>
<sequence length="295" mass="35339">MNLLLKQCNGAFIERISVSEDATVKDLKQLFYEKFHFYPQRQQWNLGSADGPRIVEGTLKQCGVLEDSSLYFKDLGVQISWRLVFFLEYIGPLMILPVLYHFPWIFYGSHVAPKSNVQFWTYCMLMFHFMKREVESIFVHRFSKTTMPIINLFTNCFHYWVLCACGIGYYVFHPRYTEIRLFCRHEKVLLVLMFFFFQFMTFMTHITLRNLRPKATKVRGIPQNWGFQYVSCANYFWELLIWVVVALFTNTVPAYFFTFAVATILCNWAKKKHQRYIKEFPHYDKTKKAIIPFVY</sequence>
<organism evidence="12 13">
    <name type="scientific">Babesia bigemina</name>
    <dbReference type="NCBI Taxonomy" id="5866"/>
    <lineage>
        <taxon>Eukaryota</taxon>
        <taxon>Sar</taxon>
        <taxon>Alveolata</taxon>
        <taxon>Apicomplexa</taxon>
        <taxon>Aconoidasida</taxon>
        <taxon>Piroplasmida</taxon>
        <taxon>Babesiidae</taxon>
        <taxon>Babesia</taxon>
    </lineage>
</organism>
<evidence type="ECO:0000313" key="13">
    <source>
        <dbReference type="Proteomes" id="UP000033188"/>
    </source>
</evidence>
<evidence type="ECO:0000256" key="7">
    <source>
        <dbReference type="ARBA" id="ARBA00023002"/>
    </source>
</evidence>
<dbReference type="GO" id="GO:0042761">
    <property type="term" value="P:very long-chain fatty acid biosynthetic process"/>
    <property type="evidence" value="ECO:0007669"/>
    <property type="project" value="TreeGrafter"/>
</dbReference>
<dbReference type="PANTHER" id="PTHR10556:SF28">
    <property type="entry name" value="VERY-LONG-CHAIN ENOYL-COA REDUCTASE"/>
    <property type="match status" value="1"/>
</dbReference>
<dbReference type="GeneID" id="24564967"/>
<dbReference type="VEuPathDB" id="PiroplasmaDB:BBBOND_0303300"/>
<dbReference type="GO" id="GO:0016627">
    <property type="term" value="F:oxidoreductase activity, acting on the CH-CH group of donors"/>
    <property type="evidence" value="ECO:0007669"/>
    <property type="project" value="InterPro"/>
</dbReference>
<dbReference type="InterPro" id="IPR001104">
    <property type="entry name" value="3-oxo-5_a-steroid_4-DH_C"/>
</dbReference>
<evidence type="ECO:0000256" key="5">
    <source>
        <dbReference type="ARBA" id="ARBA00022857"/>
    </source>
</evidence>
<evidence type="ECO:0000256" key="3">
    <source>
        <dbReference type="ARBA" id="ARBA00022516"/>
    </source>
</evidence>
<accession>A0A061D6V1</accession>
<dbReference type="STRING" id="5866.A0A061D6V1"/>
<keyword evidence="13" id="KW-1185">Reference proteome</keyword>
<keyword evidence="4 10" id="KW-0812">Transmembrane</keyword>
<feature type="transmembrane region" description="Helical" evidence="10">
    <location>
        <begin position="149"/>
        <end position="172"/>
    </location>
</feature>
<feature type="transmembrane region" description="Helical" evidence="10">
    <location>
        <begin position="188"/>
        <end position="208"/>
    </location>
</feature>
<keyword evidence="8" id="KW-0443">Lipid metabolism</keyword>
<feature type="transmembrane region" description="Helical" evidence="10">
    <location>
        <begin position="83"/>
        <end position="105"/>
    </location>
</feature>
<dbReference type="InterPro" id="IPR039357">
    <property type="entry name" value="SRD5A/TECR"/>
</dbReference>
<dbReference type="Gene3D" id="3.10.20.90">
    <property type="entry name" value="Phosphatidylinositol 3-kinase Catalytic Subunit, Chain A, domain 1"/>
    <property type="match status" value="1"/>
</dbReference>
<reference evidence="13" key="1">
    <citation type="journal article" date="2014" name="Nucleic Acids Res.">
        <title>The evolutionary dynamics of variant antigen genes in Babesia reveal a history of genomic innovation underlying host-parasite interaction.</title>
        <authorList>
            <person name="Jackson A.P."/>
            <person name="Otto T.D."/>
            <person name="Darby A."/>
            <person name="Ramaprasad A."/>
            <person name="Xia D."/>
            <person name="Echaide I.E."/>
            <person name="Farber M."/>
            <person name="Gahlot S."/>
            <person name="Gamble J."/>
            <person name="Gupta D."/>
            <person name="Gupta Y."/>
            <person name="Jackson L."/>
            <person name="Malandrin L."/>
            <person name="Malas T.B."/>
            <person name="Moussa E."/>
            <person name="Nair M."/>
            <person name="Reid A.J."/>
            <person name="Sanders M."/>
            <person name="Sharma J."/>
            <person name="Tracey A."/>
            <person name="Quail M.A."/>
            <person name="Weir W."/>
            <person name="Wastling J.M."/>
            <person name="Hall N."/>
            <person name="Willadsen P."/>
            <person name="Lingelbach K."/>
            <person name="Shiels B."/>
            <person name="Tait A."/>
            <person name="Berriman M."/>
            <person name="Allred D.R."/>
            <person name="Pain A."/>
        </authorList>
    </citation>
    <scope>NUCLEOTIDE SEQUENCE [LARGE SCALE GENOMIC DNA]</scope>
    <source>
        <strain evidence="13">Bond</strain>
    </source>
</reference>
<dbReference type="RefSeq" id="XP_012768612.1">
    <property type="nucleotide sequence ID" value="XM_012913158.1"/>
</dbReference>
<evidence type="ECO:0000256" key="1">
    <source>
        <dbReference type="ARBA" id="ARBA00004477"/>
    </source>
</evidence>
<dbReference type="Proteomes" id="UP000033188">
    <property type="component" value="Chromosome 3"/>
</dbReference>
<evidence type="ECO:0000256" key="2">
    <source>
        <dbReference type="ARBA" id="ARBA00007742"/>
    </source>
</evidence>
<keyword evidence="9 10" id="KW-0472">Membrane</keyword>
<dbReference type="KEGG" id="bbig:BBBOND_0303300"/>
<dbReference type="OrthoDB" id="540503at2759"/>
<dbReference type="SUPFAM" id="SSF54236">
    <property type="entry name" value="Ubiquitin-like"/>
    <property type="match status" value="1"/>
</dbReference>
<keyword evidence="3" id="KW-0444">Lipid biosynthesis</keyword>
<evidence type="ECO:0000256" key="4">
    <source>
        <dbReference type="ARBA" id="ARBA00022692"/>
    </source>
</evidence>
<dbReference type="InterPro" id="IPR029071">
    <property type="entry name" value="Ubiquitin-like_domsf"/>
</dbReference>